<feature type="transmembrane region" description="Helical" evidence="12">
    <location>
        <begin position="417"/>
        <end position="439"/>
    </location>
</feature>
<evidence type="ECO:0000313" key="15">
    <source>
        <dbReference type="Proteomes" id="UP001595851"/>
    </source>
</evidence>
<comment type="cofactor">
    <cofactor evidence="1">
        <name>Zn(2+)</name>
        <dbReference type="ChEBI" id="CHEBI:29105"/>
    </cofactor>
</comment>
<dbReference type="EMBL" id="JBHSBI010000015">
    <property type="protein sequence ID" value="MFC4011306.1"/>
    <property type="molecule type" value="Genomic_DNA"/>
</dbReference>
<reference evidence="15" key="1">
    <citation type="journal article" date="2019" name="Int. J. Syst. Evol. Microbiol.">
        <title>The Global Catalogue of Microorganisms (GCM) 10K type strain sequencing project: providing services to taxonomists for standard genome sequencing and annotation.</title>
        <authorList>
            <consortium name="The Broad Institute Genomics Platform"/>
            <consortium name="The Broad Institute Genome Sequencing Center for Infectious Disease"/>
            <person name="Wu L."/>
            <person name="Ma J."/>
        </authorList>
    </citation>
    <scope>NUCLEOTIDE SEQUENCE [LARGE SCALE GENOMIC DNA]</scope>
    <source>
        <strain evidence="15">TBRC 1276</strain>
    </source>
</reference>
<feature type="transmembrane region" description="Helical" evidence="12">
    <location>
        <begin position="773"/>
        <end position="791"/>
    </location>
</feature>
<evidence type="ECO:0000256" key="2">
    <source>
        <dbReference type="ARBA" id="ARBA00004651"/>
    </source>
</evidence>
<evidence type="ECO:0000256" key="5">
    <source>
        <dbReference type="ARBA" id="ARBA00022692"/>
    </source>
</evidence>
<dbReference type="InterPro" id="IPR001915">
    <property type="entry name" value="Peptidase_M48"/>
</dbReference>
<proteinExistence type="predicted"/>
<dbReference type="Gene3D" id="3.30.2010.10">
    <property type="entry name" value="Metalloproteases ('zincins'), catalytic domain"/>
    <property type="match status" value="1"/>
</dbReference>
<feature type="transmembrane region" description="Helical" evidence="12">
    <location>
        <begin position="254"/>
        <end position="272"/>
    </location>
</feature>
<feature type="transmembrane region" description="Helical" evidence="12">
    <location>
        <begin position="603"/>
        <end position="625"/>
    </location>
</feature>
<dbReference type="Pfam" id="PF01435">
    <property type="entry name" value="Peptidase_M48"/>
    <property type="match status" value="1"/>
</dbReference>
<evidence type="ECO:0000256" key="6">
    <source>
        <dbReference type="ARBA" id="ARBA00022723"/>
    </source>
</evidence>
<keyword evidence="3" id="KW-1003">Cell membrane</keyword>
<evidence type="ECO:0000256" key="1">
    <source>
        <dbReference type="ARBA" id="ARBA00001947"/>
    </source>
</evidence>
<keyword evidence="10 14" id="KW-0482">Metalloprotease</keyword>
<gene>
    <name evidence="14" type="ORF">ACFOY2_29045</name>
</gene>
<keyword evidence="5 12" id="KW-0812">Transmembrane</keyword>
<feature type="transmembrane region" description="Helical" evidence="12">
    <location>
        <begin position="637"/>
        <end position="664"/>
    </location>
</feature>
<keyword evidence="8" id="KW-0862">Zinc</keyword>
<organism evidence="14 15">
    <name type="scientific">Nonomuraea purpurea</name>
    <dbReference type="NCBI Taxonomy" id="1849276"/>
    <lineage>
        <taxon>Bacteria</taxon>
        <taxon>Bacillati</taxon>
        <taxon>Actinomycetota</taxon>
        <taxon>Actinomycetes</taxon>
        <taxon>Streptosporangiales</taxon>
        <taxon>Streptosporangiaceae</taxon>
        <taxon>Nonomuraea</taxon>
    </lineage>
</organism>
<dbReference type="Proteomes" id="UP001595851">
    <property type="component" value="Unassembled WGS sequence"/>
</dbReference>
<protein>
    <submittedName>
        <fullName evidence="14">M48 family metalloprotease</fullName>
        <ecNumber evidence="14">3.4.24.-</ecNumber>
    </submittedName>
</protein>
<keyword evidence="9 12" id="KW-1133">Transmembrane helix</keyword>
<feature type="transmembrane region" description="Helical" evidence="12">
    <location>
        <begin position="378"/>
        <end position="396"/>
    </location>
</feature>
<feature type="transmembrane region" description="Helical" evidence="12">
    <location>
        <begin position="445"/>
        <end position="467"/>
    </location>
</feature>
<dbReference type="PANTHER" id="PTHR43221">
    <property type="entry name" value="PROTEASE HTPX"/>
    <property type="match status" value="1"/>
</dbReference>
<evidence type="ECO:0000256" key="12">
    <source>
        <dbReference type="SAM" id="Phobius"/>
    </source>
</evidence>
<accession>A0ABV8GF04</accession>
<feature type="transmembrane region" description="Helical" evidence="12">
    <location>
        <begin position="671"/>
        <end position="694"/>
    </location>
</feature>
<sequence length="965" mass="104195">MASVIAPPRIDERAMVAGTTVRFTLLLVLLLVSSGSMMLTVTNQFYGASDYGCLLAAGGDPNQGVGRASTARIVPYFEAYQACRERYEPGAPLWLTLLWPALLVAATVVLFWCLPRWKARRGRLVPLEAIDHDGEIRRRLADFAAVAGLDRLPRVVVDPAAASTSAVVFGSNRRPIVCLHGGLLARRNTDPTAFRAVALHEFAHIRNGDVTLTYTTIAVWRVFMALVLLPYVIWQLSRIPTSARSRWWPADAPYATRELLLAVVMITLVYLARSDVLRNREIYADLAAVRWGADPRGWAFTVSDQAGGRLRRALGSFVELWRTHPRWKLRQDALTDPAALFGVQALPMFLTGAAALLIETQAREYWSFVGDAWAVPTTTALMAAGLTSGVAGTALWRAVAHAVLTGRRTPSGVRAGLWLGAGLVAGELVYNRVAIGLWVPNHPLVLALVLFAGAAFGWWTAQCAQLWVRAWPGRTIRPAMFLGLAAAWLVLTSWFAWWSSQGTLLVSLGLIFGAGTGRVLQDTFGALPNDDPAMLSVIGVVLEPLSTLEGPLILSAVTALWVVPLLAWTLRPATVPPRWAFGVLGGAGRATAPEEVLPPFRRVLLVALAGVLTCWAAVATVKGYMHTWQPPSGQRPLYLLIYQAWALVALVAGPTAAAVAASVLARRYRLLVTLITAESVALGGLAGHFVLVSVDGCLPPLNTLATNCQWQPGVAWALVHMLLGYVLVLTAIAAVIAAAIVSAARRAWRSRTEDTVPEPRPGPVRGRLTARRLCALALSAAAVAATVAASGQNPFEQNPSGRISRIDARQLVPVDDTAVPDSTRRLQVAAWWFRGGQDLQDRYLTVLKSLIAAQQDAADSGRGTIDPALLRPLCVDMGQIARDADRYFPVPEPEIQAVWRTFITQVEKASGDCRQSLDPGNTDLFAAFMNEFTEAGKALVSVSGRVLEAGRAVFQEKPGGLPGRE</sequence>
<keyword evidence="15" id="KW-1185">Reference proteome</keyword>
<evidence type="ECO:0000313" key="14">
    <source>
        <dbReference type="EMBL" id="MFC4011306.1"/>
    </source>
</evidence>
<feature type="domain" description="Peptidase M48" evidence="13">
    <location>
        <begin position="133"/>
        <end position="336"/>
    </location>
</feature>
<dbReference type="RefSeq" id="WP_379531259.1">
    <property type="nucleotide sequence ID" value="NZ_JBHSBI010000015.1"/>
</dbReference>
<comment type="subcellular location">
    <subcellularLocation>
        <location evidence="2">Cell membrane</location>
        <topology evidence="2">Multi-pass membrane protein</topology>
    </subcellularLocation>
</comment>
<feature type="transmembrane region" description="Helical" evidence="12">
    <location>
        <begin position="714"/>
        <end position="741"/>
    </location>
</feature>
<feature type="transmembrane region" description="Helical" evidence="12">
    <location>
        <begin position="479"/>
        <end position="498"/>
    </location>
</feature>
<dbReference type="GO" id="GO:0008237">
    <property type="term" value="F:metallopeptidase activity"/>
    <property type="evidence" value="ECO:0007669"/>
    <property type="project" value="UniProtKB-KW"/>
</dbReference>
<keyword evidence="4" id="KW-0645">Protease</keyword>
<evidence type="ECO:0000256" key="9">
    <source>
        <dbReference type="ARBA" id="ARBA00022989"/>
    </source>
</evidence>
<dbReference type="InterPro" id="IPR050083">
    <property type="entry name" value="HtpX_protease"/>
</dbReference>
<keyword evidence="6" id="KW-0479">Metal-binding</keyword>
<evidence type="ECO:0000256" key="4">
    <source>
        <dbReference type="ARBA" id="ARBA00022670"/>
    </source>
</evidence>
<evidence type="ECO:0000256" key="7">
    <source>
        <dbReference type="ARBA" id="ARBA00022801"/>
    </source>
</evidence>
<evidence type="ECO:0000256" key="8">
    <source>
        <dbReference type="ARBA" id="ARBA00022833"/>
    </source>
</evidence>
<keyword evidence="7 14" id="KW-0378">Hydrolase</keyword>
<evidence type="ECO:0000256" key="11">
    <source>
        <dbReference type="ARBA" id="ARBA00023136"/>
    </source>
</evidence>
<keyword evidence="11 12" id="KW-0472">Membrane</keyword>
<dbReference type="EC" id="3.4.24.-" evidence="14"/>
<feature type="transmembrane region" description="Helical" evidence="12">
    <location>
        <begin position="212"/>
        <end position="234"/>
    </location>
</feature>
<dbReference type="PANTHER" id="PTHR43221:SF1">
    <property type="entry name" value="PROTEASE HTPX"/>
    <property type="match status" value="1"/>
</dbReference>
<name>A0ABV8GF04_9ACTN</name>
<feature type="transmembrane region" description="Helical" evidence="12">
    <location>
        <begin position="93"/>
        <end position="114"/>
    </location>
</feature>
<comment type="caution">
    <text evidence="14">The sequence shown here is derived from an EMBL/GenBank/DDBJ whole genome shotgun (WGS) entry which is preliminary data.</text>
</comment>
<evidence type="ECO:0000256" key="3">
    <source>
        <dbReference type="ARBA" id="ARBA00022475"/>
    </source>
</evidence>
<feature type="transmembrane region" description="Helical" evidence="12">
    <location>
        <begin position="552"/>
        <end position="570"/>
    </location>
</feature>
<feature type="transmembrane region" description="Helical" evidence="12">
    <location>
        <begin position="338"/>
        <end position="358"/>
    </location>
</feature>
<evidence type="ECO:0000256" key="10">
    <source>
        <dbReference type="ARBA" id="ARBA00023049"/>
    </source>
</evidence>
<feature type="transmembrane region" description="Helical" evidence="12">
    <location>
        <begin position="21"/>
        <end position="41"/>
    </location>
</feature>
<evidence type="ECO:0000259" key="13">
    <source>
        <dbReference type="Pfam" id="PF01435"/>
    </source>
</evidence>